<proteinExistence type="predicted"/>
<dbReference type="EMBL" id="FWFW01000003">
    <property type="protein sequence ID" value="SLN29984.1"/>
    <property type="molecule type" value="Genomic_DNA"/>
</dbReference>
<dbReference type="Gene3D" id="3.90.550.10">
    <property type="entry name" value="Spore Coat Polysaccharide Biosynthesis Protein SpsA, Chain A"/>
    <property type="match status" value="1"/>
</dbReference>
<accession>A0A1Y5S0M3</accession>
<dbReference type="GO" id="GO:0016758">
    <property type="term" value="F:hexosyltransferase activity"/>
    <property type="evidence" value="ECO:0007669"/>
    <property type="project" value="UniProtKB-ARBA"/>
</dbReference>
<dbReference type="AlphaFoldDB" id="A0A1Y5S0M3"/>
<dbReference type="Pfam" id="PF00535">
    <property type="entry name" value="Glycos_transf_2"/>
    <property type="match status" value="1"/>
</dbReference>
<evidence type="ECO:0000313" key="3">
    <source>
        <dbReference type="Proteomes" id="UP000193307"/>
    </source>
</evidence>
<dbReference type="STRING" id="658057.SAMN04488032_108193"/>
<dbReference type="PANTHER" id="PTHR22916">
    <property type="entry name" value="GLYCOSYLTRANSFERASE"/>
    <property type="match status" value="1"/>
</dbReference>
<organism evidence="2 3">
    <name type="scientific">Pacificibacter marinus</name>
    <dbReference type="NCBI Taxonomy" id="658057"/>
    <lineage>
        <taxon>Bacteria</taxon>
        <taxon>Pseudomonadati</taxon>
        <taxon>Pseudomonadota</taxon>
        <taxon>Alphaproteobacteria</taxon>
        <taxon>Rhodobacterales</taxon>
        <taxon>Roseobacteraceae</taxon>
        <taxon>Pacificibacter</taxon>
    </lineage>
</organism>
<dbReference type="InterPro" id="IPR001173">
    <property type="entry name" value="Glyco_trans_2-like"/>
</dbReference>
<dbReference type="SUPFAM" id="SSF53448">
    <property type="entry name" value="Nucleotide-diphospho-sugar transferases"/>
    <property type="match status" value="1"/>
</dbReference>
<keyword evidence="2" id="KW-0808">Transferase</keyword>
<evidence type="ECO:0000313" key="2">
    <source>
        <dbReference type="EMBL" id="SLN29984.1"/>
    </source>
</evidence>
<dbReference type="Proteomes" id="UP000193307">
    <property type="component" value="Unassembled WGS sequence"/>
</dbReference>
<keyword evidence="2" id="KW-0328">Glycosyltransferase</keyword>
<keyword evidence="3" id="KW-1185">Reference proteome</keyword>
<gene>
    <name evidence="2" type="primary">tuaG</name>
    <name evidence="2" type="ORF">PAM7971_01114</name>
</gene>
<dbReference type="CDD" id="cd00761">
    <property type="entry name" value="Glyco_tranf_GTA_type"/>
    <property type="match status" value="1"/>
</dbReference>
<evidence type="ECO:0000259" key="1">
    <source>
        <dbReference type="Pfam" id="PF00535"/>
    </source>
</evidence>
<name>A0A1Y5S0M3_9RHOB</name>
<dbReference type="InterPro" id="IPR029044">
    <property type="entry name" value="Nucleotide-diphossugar_trans"/>
</dbReference>
<dbReference type="EC" id="2.4.-.-" evidence="2"/>
<reference evidence="2 3" key="1">
    <citation type="submission" date="2017-03" db="EMBL/GenBank/DDBJ databases">
        <authorList>
            <person name="Afonso C.L."/>
            <person name="Miller P.J."/>
            <person name="Scott M.A."/>
            <person name="Spackman E."/>
            <person name="Goraichik I."/>
            <person name="Dimitrov K.M."/>
            <person name="Suarez D.L."/>
            <person name="Swayne D.E."/>
        </authorList>
    </citation>
    <scope>NUCLEOTIDE SEQUENCE [LARGE SCALE GENOMIC DNA]</scope>
    <source>
        <strain evidence="2 3">CECT 7971</strain>
    </source>
</reference>
<dbReference type="RefSeq" id="WP_170842183.1">
    <property type="nucleotide sequence ID" value="NZ_FNZV01000008.1"/>
</dbReference>
<protein>
    <submittedName>
        <fullName evidence="2">Putative teichuronic acid biosynthesis glycosyltransferase TuaG</fullName>
        <ecNumber evidence="2">2.4.-.-</ecNumber>
    </submittedName>
</protein>
<feature type="domain" description="Glycosyltransferase 2-like" evidence="1">
    <location>
        <begin position="6"/>
        <end position="147"/>
    </location>
</feature>
<dbReference type="PANTHER" id="PTHR22916:SF3">
    <property type="entry name" value="UDP-GLCNAC:BETAGAL BETA-1,3-N-ACETYLGLUCOSAMINYLTRANSFERASE-LIKE PROTEIN 1"/>
    <property type="match status" value="1"/>
</dbReference>
<sequence>MTSKISIILPVFNAEPFLDETLASVLAQTHQDWELIAIDDGSTDESPYILQQAAQGDPRIHVIRHSESQGVFAARNHGLDMANGAYIAFLDADDVWGSTKLVDQLGFMQSAHSGFSCTSFDVIDQQGRKISARIAPARTTRDQLLLCNTIGTSTVMISRRVLGKHRFPALKMRQDYALWLTILTTYDACLGLDAHLTRYRRHAASLSGSKLRSAIATWGVYKTVPNLTFARSIWSYANYLGRTLVKNSNLKRGK</sequence>